<dbReference type="GO" id="GO:0043542">
    <property type="term" value="P:endothelial cell migration"/>
    <property type="evidence" value="ECO:0007669"/>
    <property type="project" value="TreeGrafter"/>
</dbReference>
<feature type="compositionally biased region" description="Basic and acidic residues" evidence="1">
    <location>
        <begin position="784"/>
        <end position="802"/>
    </location>
</feature>
<sequence>MDPGSPSPFSKPPTLNPRGSDVVQIEEVPLNTLGRWDPGRDAKVEKLWASEKEIESVVDGVIPTAVTQINHTVAADKQRFNTIGYANVQTRLRNSVVPEFSTVNRGLSGNVRARGTLRQVFSQGLSERPPIPELEIFKQTLQSFPLPALPDWKGGGDGGGDWGEGGGEGEGGEVTDVTLEGSWTDIVHSHTSMSKKRRHQQEALWELIHTELSYIRKLTIVHDLAMAALVYVRKNGFLSEVTPELLFSNLPSILQAHRLFWQEVLLPIIQEVRETGKPFDPMKLESGCLQFSERFSPYLQYCWEEKRILEFAREKSSDPLFQTYQEWVETCPQVGRMRLGEMQAQPHQRITKYHLLLEAILKYTQDRVELYSVRKMLTSVNGFVDSINDYLTFKDDELALSKSAQRVEGYEVAEVMSEEIEKHVKEFSCFDLTSPIRGLGPGDMRKLLLEETLKIREKKDNKAEVVVLLFSDVLLVAKAQKKSEKLKVVRPPMALERIRCAILKDGCSFVLVDMGELGCAVNVHTVFTSSPESCSTWVTAILNAQTSLAAGRDREMSHRLVEFRQVTSEIEKPILHPSDTERVIGEREEQVNQLEVVPVNSLGKKPKKEASKELSANGTLRLTEVEKNPQNQLKNLMWVDRNIPSSQSARGNFAMGRSNGQNSQSGKKDVVMSKREAKEDSGSARTEFSENLRPGITERRVTWNQTRGRPDSLNLNKPVISSTVSTKGQSNASHSLLPGKQENREITHSESAPSLALPPDEEFNMDTSARESASKESPLQGKFTRKDSEGQSSDQHSRKDSDISQSEEESLRFSRRLISPRLRRRRPVDVQQSPGLGVFRKGSLDLGDSVFTFNANSSPTSDPDSKQRVRKTGQKPAQKSHSHLGHYIRRNHGVLQNGAAKTDRPEPELSIGLPEQSSQKRHKVRTQRSVSIPDIIIHAGSPEARMSQSSQPYFSPGDLLERARERAKERTGEAANTGMTSKKNFFFDLTPSPSRSTSPSLSPDEADVEFPGALSSTVTNDGGAENEKEEEGYKERKYSSSFPFPDGASVDGSGWCIGDDEVRDLLLPNGIEGAGGADDGGSRTLTLSDLRRISRQEDGECSEV</sequence>
<dbReference type="InterPro" id="IPR040181">
    <property type="entry name" value="PKHG5/7"/>
</dbReference>
<feature type="region of interest" description="Disordered" evidence="1">
    <location>
        <begin position="1069"/>
        <end position="1104"/>
    </location>
</feature>
<dbReference type="GO" id="GO:0007266">
    <property type="term" value="P:Rho protein signal transduction"/>
    <property type="evidence" value="ECO:0007669"/>
    <property type="project" value="TreeGrafter"/>
</dbReference>
<dbReference type="InterPro" id="IPR000219">
    <property type="entry name" value="DH_dom"/>
</dbReference>
<feature type="compositionally biased region" description="Polar residues" evidence="1">
    <location>
        <begin position="722"/>
        <end position="734"/>
    </location>
</feature>
<dbReference type="GO" id="GO:0030424">
    <property type="term" value="C:axon"/>
    <property type="evidence" value="ECO:0007669"/>
    <property type="project" value="TreeGrafter"/>
</dbReference>
<dbReference type="EMBL" id="JAFIRN010000001">
    <property type="protein sequence ID" value="KAG5856280.1"/>
    <property type="molecule type" value="Genomic_DNA"/>
</dbReference>
<dbReference type="Gene3D" id="2.30.29.30">
    <property type="entry name" value="Pleckstrin-homology domain (PH domain)/Phosphotyrosine-binding domain (PTB)"/>
    <property type="match status" value="1"/>
</dbReference>
<dbReference type="AlphaFoldDB" id="A0A9D3MX19"/>
<dbReference type="GO" id="GO:0030139">
    <property type="term" value="C:endocytic vesicle"/>
    <property type="evidence" value="ECO:0007669"/>
    <property type="project" value="TreeGrafter"/>
</dbReference>
<feature type="region of interest" description="Disordered" evidence="1">
    <location>
        <begin position="853"/>
        <end position="882"/>
    </location>
</feature>
<dbReference type="SMART" id="SM00325">
    <property type="entry name" value="RhoGEF"/>
    <property type="match status" value="1"/>
</dbReference>
<dbReference type="InterPro" id="IPR035899">
    <property type="entry name" value="DBL_dom_sf"/>
</dbReference>
<feature type="compositionally biased region" description="Basic residues" evidence="1">
    <location>
        <begin position="868"/>
        <end position="882"/>
    </location>
</feature>
<keyword evidence="4" id="KW-1185">Reference proteome</keyword>
<feature type="region of interest" description="Disordered" evidence="1">
    <location>
        <begin position="1"/>
        <end position="20"/>
    </location>
</feature>
<feature type="compositionally biased region" description="Basic and acidic residues" evidence="1">
    <location>
        <begin position="666"/>
        <end position="693"/>
    </location>
</feature>
<feature type="domain" description="DH" evidence="2">
    <location>
        <begin position="199"/>
        <end position="390"/>
    </location>
</feature>
<organism evidence="3 4">
    <name type="scientific">Anguilla anguilla</name>
    <name type="common">European freshwater eel</name>
    <name type="synonym">Muraena anguilla</name>
    <dbReference type="NCBI Taxonomy" id="7936"/>
    <lineage>
        <taxon>Eukaryota</taxon>
        <taxon>Metazoa</taxon>
        <taxon>Chordata</taxon>
        <taxon>Craniata</taxon>
        <taxon>Vertebrata</taxon>
        <taxon>Euteleostomi</taxon>
        <taxon>Actinopterygii</taxon>
        <taxon>Neopterygii</taxon>
        <taxon>Teleostei</taxon>
        <taxon>Anguilliformes</taxon>
        <taxon>Anguillidae</taxon>
        <taxon>Anguilla</taxon>
    </lineage>
</organism>
<evidence type="ECO:0000313" key="3">
    <source>
        <dbReference type="EMBL" id="KAG5856280.1"/>
    </source>
</evidence>
<feature type="compositionally biased region" description="Basic and acidic residues" evidence="1">
    <location>
        <begin position="1089"/>
        <end position="1098"/>
    </location>
</feature>
<dbReference type="Pfam" id="PF00621">
    <property type="entry name" value="RhoGEF"/>
    <property type="match status" value="1"/>
</dbReference>
<dbReference type="PROSITE" id="PS50010">
    <property type="entry name" value="DH_2"/>
    <property type="match status" value="1"/>
</dbReference>
<dbReference type="Gene3D" id="1.20.900.10">
    <property type="entry name" value="Dbl homology (DH) domain"/>
    <property type="match status" value="1"/>
</dbReference>
<dbReference type="InterPro" id="IPR011993">
    <property type="entry name" value="PH-like_dom_sf"/>
</dbReference>
<dbReference type="PANTHER" id="PTHR13217">
    <property type="entry name" value="PLECKSTRIN HOMOLOGY DOMAIN-CONTAINING FAMILY G MEMBER 7"/>
    <property type="match status" value="1"/>
</dbReference>
<dbReference type="GO" id="GO:0005085">
    <property type="term" value="F:guanyl-nucleotide exchange factor activity"/>
    <property type="evidence" value="ECO:0007669"/>
    <property type="project" value="InterPro"/>
</dbReference>
<comment type="caution">
    <text evidence="3">The sequence shown here is derived from an EMBL/GenBank/DDBJ whole genome shotgun (WGS) entry which is preliminary data.</text>
</comment>
<feature type="region of interest" description="Disordered" evidence="1">
    <location>
        <begin position="898"/>
        <end position="928"/>
    </location>
</feature>
<evidence type="ECO:0000313" key="4">
    <source>
        <dbReference type="Proteomes" id="UP001044222"/>
    </source>
</evidence>
<dbReference type="CDD" id="cd00160">
    <property type="entry name" value="RhoGEF"/>
    <property type="match status" value="1"/>
</dbReference>
<name>A0A9D3MX19_ANGAN</name>
<dbReference type="SMART" id="SM00233">
    <property type="entry name" value="PH"/>
    <property type="match status" value="1"/>
</dbReference>
<feature type="region of interest" description="Disordered" evidence="1">
    <location>
        <begin position="647"/>
        <end position="693"/>
    </location>
</feature>
<proteinExistence type="predicted"/>
<accession>A0A9D3MX19</accession>
<dbReference type="Proteomes" id="UP001044222">
    <property type="component" value="Unassembled WGS sequence"/>
</dbReference>
<evidence type="ECO:0000256" key="1">
    <source>
        <dbReference type="SAM" id="MobiDB-lite"/>
    </source>
</evidence>
<evidence type="ECO:0000259" key="2">
    <source>
        <dbReference type="PROSITE" id="PS50010"/>
    </source>
</evidence>
<dbReference type="SUPFAM" id="SSF48065">
    <property type="entry name" value="DBL homology domain (DH-domain)"/>
    <property type="match status" value="1"/>
</dbReference>
<dbReference type="GO" id="GO:0005886">
    <property type="term" value="C:plasma membrane"/>
    <property type="evidence" value="ECO:0007669"/>
    <property type="project" value="TreeGrafter"/>
</dbReference>
<feature type="compositionally biased region" description="Pro residues" evidence="1">
    <location>
        <begin position="1"/>
        <end position="15"/>
    </location>
</feature>
<feature type="compositionally biased region" description="Polar residues" evidence="1">
    <location>
        <begin position="853"/>
        <end position="862"/>
    </location>
</feature>
<feature type="region of interest" description="Disordered" evidence="1">
    <location>
        <begin position="722"/>
        <end position="812"/>
    </location>
</feature>
<dbReference type="SUPFAM" id="SSF50729">
    <property type="entry name" value="PH domain-like"/>
    <property type="match status" value="1"/>
</dbReference>
<dbReference type="InterPro" id="IPR001849">
    <property type="entry name" value="PH_domain"/>
</dbReference>
<feature type="region of interest" description="Disordered" evidence="1">
    <location>
        <begin position="971"/>
        <end position="1047"/>
    </location>
</feature>
<protein>
    <recommendedName>
        <fullName evidence="2">DH domain-containing protein</fullName>
    </recommendedName>
</protein>
<reference evidence="3" key="1">
    <citation type="submission" date="2021-01" db="EMBL/GenBank/DDBJ databases">
        <title>A chromosome-scale assembly of European eel, Anguilla anguilla.</title>
        <authorList>
            <person name="Henkel C."/>
            <person name="Jong-Raadsen S.A."/>
            <person name="Dufour S."/>
            <person name="Weltzien F.-A."/>
            <person name="Palstra A.P."/>
            <person name="Pelster B."/>
            <person name="Spaink H.P."/>
            <person name="Van Den Thillart G.E."/>
            <person name="Jansen H."/>
            <person name="Zahm M."/>
            <person name="Klopp C."/>
            <person name="Cedric C."/>
            <person name="Louis A."/>
            <person name="Berthelot C."/>
            <person name="Parey E."/>
            <person name="Roest Crollius H."/>
            <person name="Montfort J."/>
            <person name="Robinson-Rechavi M."/>
            <person name="Bucao C."/>
            <person name="Bouchez O."/>
            <person name="Gislard M."/>
            <person name="Lluch J."/>
            <person name="Milhes M."/>
            <person name="Lampietro C."/>
            <person name="Lopez Roques C."/>
            <person name="Donnadieu C."/>
            <person name="Braasch I."/>
            <person name="Desvignes T."/>
            <person name="Postlethwait J."/>
            <person name="Bobe J."/>
            <person name="Guiguen Y."/>
            <person name="Dirks R."/>
        </authorList>
    </citation>
    <scope>NUCLEOTIDE SEQUENCE</scope>
    <source>
        <strain evidence="3">Tag_6206</strain>
        <tissue evidence="3">Liver</tissue>
    </source>
</reference>
<feature type="compositionally biased region" description="Low complexity" evidence="1">
    <location>
        <begin position="989"/>
        <end position="1003"/>
    </location>
</feature>
<dbReference type="PANTHER" id="PTHR13217:SF10">
    <property type="entry name" value="PLECKSTRIN HOMOLOGY DOMAIN-CONTAINING FAMILY G MEMBER 6 ISOFORM X1"/>
    <property type="match status" value="1"/>
</dbReference>
<gene>
    <name evidence="3" type="ORF">ANANG_G00006350</name>
</gene>